<sequence length="116" mass="13053">MSPTSPKVDSKTRVVKPRAAPKPKAIADAKAISTLEKKAYFIWLHFQLKEGDKPNHAAVAAKLGIPQRTSVKRLSELRLVMEQIGNKQFDMDLNDDPVSKVFDNLEKIFAHEAMLR</sequence>
<organism evidence="2 3">
    <name type="scientific">Penicillium daleae</name>
    <dbReference type="NCBI Taxonomy" id="63821"/>
    <lineage>
        <taxon>Eukaryota</taxon>
        <taxon>Fungi</taxon>
        <taxon>Dikarya</taxon>
        <taxon>Ascomycota</taxon>
        <taxon>Pezizomycotina</taxon>
        <taxon>Eurotiomycetes</taxon>
        <taxon>Eurotiomycetidae</taxon>
        <taxon>Eurotiales</taxon>
        <taxon>Aspergillaceae</taxon>
        <taxon>Penicillium</taxon>
    </lineage>
</organism>
<dbReference type="GeneID" id="81606166"/>
<evidence type="ECO:0000313" key="3">
    <source>
        <dbReference type="Proteomes" id="UP001213681"/>
    </source>
</evidence>
<gene>
    <name evidence="2" type="ORF">N7458_012542</name>
</gene>
<protein>
    <submittedName>
        <fullName evidence="2">Uncharacterized protein</fullName>
    </submittedName>
</protein>
<evidence type="ECO:0000313" key="2">
    <source>
        <dbReference type="EMBL" id="KAJ5433386.1"/>
    </source>
</evidence>
<reference evidence="2" key="2">
    <citation type="journal article" date="2023" name="IMA Fungus">
        <title>Comparative genomic study of the Penicillium genus elucidates a diverse pangenome and 15 lateral gene transfer events.</title>
        <authorList>
            <person name="Petersen C."/>
            <person name="Sorensen T."/>
            <person name="Nielsen M.R."/>
            <person name="Sondergaard T.E."/>
            <person name="Sorensen J.L."/>
            <person name="Fitzpatrick D.A."/>
            <person name="Frisvad J.C."/>
            <person name="Nielsen K.L."/>
        </authorList>
    </citation>
    <scope>NUCLEOTIDE SEQUENCE</scope>
    <source>
        <strain evidence="2">IBT 16125</strain>
    </source>
</reference>
<dbReference type="Proteomes" id="UP001213681">
    <property type="component" value="Unassembled WGS sequence"/>
</dbReference>
<dbReference type="EMBL" id="JAPVEA010000009">
    <property type="protein sequence ID" value="KAJ5433386.1"/>
    <property type="molecule type" value="Genomic_DNA"/>
</dbReference>
<dbReference type="RefSeq" id="XP_056760677.1">
    <property type="nucleotide sequence ID" value="XM_056915923.1"/>
</dbReference>
<name>A0AAD6BUP0_9EURO</name>
<keyword evidence="3" id="KW-1185">Reference proteome</keyword>
<comment type="caution">
    <text evidence="2">The sequence shown here is derived from an EMBL/GenBank/DDBJ whole genome shotgun (WGS) entry which is preliminary data.</text>
</comment>
<proteinExistence type="predicted"/>
<reference evidence="2" key="1">
    <citation type="submission" date="2022-12" db="EMBL/GenBank/DDBJ databases">
        <authorList>
            <person name="Petersen C."/>
        </authorList>
    </citation>
    <scope>NUCLEOTIDE SEQUENCE</scope>
    <source>
        <strain evidence="2">IBT 16125</strain>
    </source>
</reference>
<feature type="region of interest" description="Disordered" evidence="1">
    <location>
        <begin position="1"/>
        <end position="21"/>
    </location>
</feature>
<evidence type="ECO:0000256" key="1">
    <source>
        <dbReference type="SAM" id="MobiDB-lite"/>
    </source>
</evidence>
<accession>A0AAD6BUP0</accession>
<dbReference type="AlphaFoldDB" id="A0AAD6BUP0"/>